<dbReference type="InterPro" id="IPR050678">
    <property type="entry name" value="DNA_Partitioning_ATPase"/>
</dbReference>
<organism evidence="2 3">
    <name type="scientific">Streptomyces yanii</name>
    <dbReference type="NCBI Taxonomy" id="78510"/>
    <lineage>
        <taxon>Bacteria</taxon>
        <taxon>Bacillati</taxon>
        <taxon>Actinomycetota</taxon>
        <taxon>Actinomycetes</taxon>
        <taxon>Kitasatosporales</taxon>
        <taxon>Streptomycetaceae</taxon>
        <taxon>Streptomyces</taxon>
    </lineage>
</organism>
<evidence type="ECO:0000313" key="3">
    <source>
        <dbReference type="Proteomes" id="UP001589710"/>
    </source>
</evidence>
<dbReference type="PANTHER" id="PTHR13696">
    <property type="entry name" value="P-LOOP CONTAINING NUCLEOSIDE TRIPHOSPHATE HYDROLASE"/>
    <property type="match status" value="1"/>
</dbReference>
<name>A0ABV5REN2_9ACTN</name>
<dbReference type="InterPro" id="IPR027417">
    <property type="entry name" value="P-loop_NTPase"/>
</dbReference>
<dbReference type="PANTHER" id="PTHR13696:SF52">
    <property type="entry name" value="PARA FAMILY PROTEIN CT_582"/>
    <property type="match status" value="1"/>
</dbReference>
<dbReference type="SUPFAM" id="SSF52540">
    <property type="entry name" value="P-loop containing nucleoside triphosphate hydrolases"/>
    <property type="match status" value="1"/>
</dbReference>
<proteinExistence type="predicted"/>
<evidence type="ECO:0000313" key="2">
    <source>
        <dbReference type="EMBL" id="MFB9576327.1"/>
    </source>
</evidence>
<dbReference type="Gene3D" id="3.40.50.300">
    <property type="entry name" value="P-loop containing nucleotide triphosphate hydrolases"/>
    <property type="match status" value="1"/>
</dbReference>
<comment type="caution">
    <text evidence="2">The sequence shown here is derived from an EMBL/GenBank/DDBJ whole genome shotgun (WGS) entry which is preliminary data.</text>
</comment>
<dbReference type="Proteomes" id="UP001589710">
    <property type="component" value="Unassembled WGS sequence"/>
</dbReference>
<dbReference type="Pfam" id="PF13614">
    <property type="entry name" value="AAA_31"/>
    <property type="match status" value="1"/>
</dbReference>
<evidence type="ECO:0000259" key="1">
    <source>
        <dbReference type="Pfam" id="PF13614"/>
    </source>
</evidence>
<dbReference type="InterPro" id="IPR025669">
    <property type="entry name" value="AAA_dom"/>
</dbReference>
<keyword evidence="3" id="KW-1185">Reference proteome</keyword>
<gene>
    <name evidence="2" type="ORF">ACFFTL_29595</name>
</gene>
<feature type="domain" description="AAA" evidence="1">
    <location>
        <begin position="16"/>
        <end position="200"/>
    </location>
</feature>
<dbReference type="EMBL" id="JBHMCG010000129">
    <property type="protein sequence ID" value="MFB9576327.1"/>
    <property type="molecule type" value="Genomic_DNA"/>
</dbReference>
<accession>A0ABV5REN2</accession>
<dbReference type="RefSeq" id="WP_345515393.1">
    <property type="nucleotide sequence ID" value="NZ_BAAAXD010000031.1"/>
</dbReference>
<protein>
    <submittedName>
        <fullName evidence="2">ParA family protein</fullName>
    </submittedName>
</protein>
<sequence>MLNDPLELIDPPANSVVIGTGKGGVGKSTIAAHLAGAAAAEGRRTLLICLTSQDDDDLGIKRYGRGIHPAGPPVINGQGLYRAVYDRTPLLPVREVRPNLDVVPGGETVGELIQLLMHRMTAEGAGVALSLARSLAPIADWYDQIVIDSAPENDPLEQLAVAAARVLVVPTRSDDSSIQGMERISRNFKMVRRQVNPHLRVGGAFLYASNPTATSMHAEVKEDIRTVLGSTTPILSTVVGYREKPARNSRKKGLLFSEYAEFLPMSAKGYDVAAGRAKVADVVPDAIVGLANDMRALTTEIFAHCRKATG</sequence>
<reference evidence="2 3" key="1">
    <citation type="submission" date="2024-09" db="EMBL/GenBank/DDBJ databases">
        <authorList>
            <person name="Sun Q."/>
            <person name="Mori K."/>
        </authorList>
    </citation>
    <scope>NUCLEOTIDE SEQUENCE [LARGE SCALE GENOMIC DNA]</scope>
    <source>
        <strain evidence="2 3">JCM 3331</strain>
    </source>
</reference>